<evidence type="ECO:0000256" key="2">
    <source>
        <dbReference type="ARBA" id="ARBA00004236"/>
    </source>
</evidence>
<dbReference type="InterPro" id="IPR036097">
    <property type="entry name" value="HisK_dim/P_sf"/>
</dbReference>
<feature type="domain" description="Histidine kinase" evidence="13">
    <location>
        <begin position="281"/>
        <end position="500"/>
    </location>
</feature>
<keyword evidence="10 12" id="KW-0472">Membrane</keyword>
<keyword evidence="16" id="KW-1185">Reference proteome</keyword>
<keyword evidence="4" id="KW-0597">Phosphoprotein</keyword>
<dbReference type="CDD" id="cd06225">
    <property type="entry name" value="HAMP"/>
    <property type="match status" value="1"/>
</dbReference>
<dbReference type="CDD" id="cd00082">
    <property type="entry name" value="HisKA"/>
    <property type="match status" value="1"/>
</dbReference>
<keyword evidence="6 12" id="KW-0812">Transmembrane</keyword>
<dbReference type="SUPFAM" id="SSF55874">
    <property type="entry name" value="ATPase domain of HSP90 chaperone/DNA topoisomerase II/histidine kinase"/>
    <property type="match status" value="1"/>
</dbReference>
<evidence type="ECO:0000256" key="10">
    <source>
        <dbReference type="ARBA" id="ARBA00023136"/>
    </source>
</evidence>
<evidence type="ECO:0000256" key="5">
    <source>
        <dbReference type="ARBA" id="ARBA00022679"/>
    </source>
</evidence>
<dbReference type="InterPro" id="IPR036890">
    <property type="entry name" value="HATPase_C_sf"/>
</dbReference>
<dbReference type="InterPro" id="IPR003594">
    <property type="entry name" value="HATPase_dom"/>
</dbReference>
<dbReference type="GO" id="GO:0005524">
    <property type="term" value="F:ATP binding"/>
    <property type="evidence" value="ECO:0007669"/>
    <property type="project" value="UniProtKB-KW"/>
</dbReference>
<gene>
    <name evidence="15" type="ORF">PO878_12160</name>
</gene>
<keyword evidence="15" id="KW-0067">ATP-binding</keyword>
<evidence type="ECO:0000256" key="4">
    <source>
        <dbReference type="ARBA" id="ARBA00022553"/>
    </source>
</evidence>
<dbReference type="InterPro" id="IPR050428">
    <property type="entry name" value="TCS_sensor_his_kinase"/>
</dbReference>
<dbReference type="KEGG" id="ima:PO878_12160"/>
<evidence type="ECO:0000256" key="9">
    <source>
        <dbReference type="ARBA" id="ARBA00023012"/>
    </source>
</evidence>
<dbReference type="CDD" id="cd00075">
    <property type="entry name" value="HATPase"/>
    <property type="match status" value="1"/>
</dbReference>
<dbReference type="InterPro" id="IPR003660">
    <property type="entry name" value="HAMP_dom"/>
</dbReference>
<evidence type="ECO:0000313" key="15">
    <source>
        <dbReference type="EMBL" id="WCO65253.1"/>
    </source>
</evidence>
<dbReference type="AlphaFoldDB" id="A0AAE9Y6I3"/>
<evidence type="ECO:0000259" key="13">
    <source>
        <dbReference type="PROSITE" id="PS50109"/>
    </source>
</evidence>
<dbReference type="PANTHER" id="PTHR45436:SF5">
    <property type="entry name" value="SENSOR HISTIDINE KINASE TRCS"/>
    <property type="match status" value="1"/>
</dbReference>
<keyword evidence="15" id="KW-0547">Nucleotide-binding</keyword>
<dbReference type="InterPro" id="IPR004358">
    <property type="entry name" value="Sig_transdc_His_kin-like_C"/>
</dbReference>
<proteinExistence type="predicted"/>
<dbReference type="Gene3D" id="1.10.287.130">
    <property type="match status" value="1"/>
</dbReference>
<dbReference type="Proteomes" id="UP001216390">
    <property type="component" value="Chromosome"/>
</dbReference>
<feature type="transmembrane region" description="Helical" evidence="12">
    <location>
        <begin position="47"/>
        <end position="68"/>
    </location>
</feature>
<dbReference type="PANTHER" id="PTHR45436">
    <property type="entry name" value="SENSOR HISTIDINE KINASE YKOH"/>
    <property type="match status" value="1"/>
</dbReference>
<feature type="transmembrane region" description="Helical" evidence="12">
    <location>
        <begin position="197"/>
        <end position="219"/>
    </location>
</feature>
<dbReference type="GO" id="GO:0000155">
    <property type="term" value="F:phosphorelay sensor kinase activity"/>
    <property type="evidence" value="ECO:0007669"/>
    <property type="project" value="InterPro"/>
</dbReference>
<dbReference type="Pfam" id="PF00672">
    <property type="entry name" value="HAMP"/>
    <property type="match status" value="1"/>
</dbReference>
<protein>
    <recommendedName>
        <fullName evidence="3">histidine kinase</fullName>
        <ecNumber evidence="3">2.7.13.3</ecNumber>
    </recommendedName>
</protein>
<dbReference type="SMART" id="SM00388">
    <property type="entry name" value="HisKA"/>
    <property type="match status" value="1"/>
</dbReference>
<organism evidence="15 16">
    <name type="scientific">Iamia majanohamensis</name>
    <dbReference type="NCBI Taxonomy" id="467976"/>
    <lineage>
        <taxon>Bacteria</taxon>
        <taxon>Bacillati</taxon>
        <taxon>Actinomycetota</taxon>
        <taxon>Acidimicrobiia</taxon>
        <taxon>Acidimicrobiales</taxon>
        <taxon>Iamiaceae</taxon>
        <taxon>Iamia</taxon>
    </lineage>
</organism>
<dbReference type="EC" id="2.7.13.3" evidence="3"/>
<dbReference type="GO" id="GO:0005886">
    <property type="term" value="C:plasma membrane"/>
    <property type="evidence" value="ECO:0007669"/>
    <property type="project" value="UniProtKB-SubCell"/>
</dbReference>
<dbReference type="SUPFAM" id="SSF158472">
    <property type="entry name" value="HAMP domain-like"/>
    <property type="match status" value="1"/>
</dbReference>
<dbReference type="SMART" id="SM00304">
    <property type="entry name" value="HAMP"/>
    <property type="match status" value="1"/>
</dbReference>
<dbReference type="PROSITE" id="PS50885">
    <property type="entry name" value="HAMP"/>
    <property type="match status" value="1"/>
</dbReference>
<comment type="catalytic activity">
    <reaction evidence="1">
        <text>ATP + protein L-histidine = ADP + protein N-phospho-L-histidine.</text>
        <dbReference type="EC" id="2.7.13.3"/>
    </reaction>
</comment>
<dbReference type="RefSeq" id="WP_272734778.1">
    <property type="nucleotide sequence ID" value="NZ_CP116942.1"/>
</dbReference>
<feature type="region of interest" description="Disordered" evidence="11">
    <location>
        <begin position="1"/>
        <end position="32"/>
    </location>
</feature>
<feature type="domain" description="HAMP" evidence="14">
    <location>
        <begin position="221"/>
        <end position="273"/>
    </location>
</feature>
<comment type="subcellular location">
    <subcellularLocation>
        <location evidence="2">Cell membrane</location>
    </subcellularLocation>
</comment>
<keyword evidence="9" id="KW-0902">Two-component regulatory system</keyword>
<dbReference type="Gene3D" id="6.10.340.10">
    <property type="match status" value="1"/>
</dbReference>
<evidence type="ECO:0000256" key="6">
    <source>
        <dbReference type="ARBA" id="ARBA00022692"/>
    </source>
</evidence>
<evidence type="ECO:0000256" key="1">
    <source>
        <dbReference type="ARBA" id="ARBA00000085"/>
    </source>
</evidence>
<dbReference type="Pfam" id="PF02518">
    <property type="entry name" value="HATPase_c"/>
    <property type="match status" value="1"/>
</dbReference>
<dbReference type="SMART" id="SM00387">
    <property type="entry name" value="HATPase_c"/>
    <property type="match status" value="1"/>
</dbReference>
<dbReference type="EMBL" id="CP116942">
    <property type="protein sequence ID" value="WCO65253.1"/>
    <property type="molecule type" value="Genomic_DNA"/>
</dbReference>
<dbReference type="InterPro" id="IPR005467">
    <property type="entry name" value="His_kinase_dom"/>
</dbReference>
<accession>A0AAE9Y6I3</accession>
<evidence type="ECO:0000256" key="12">
    <source>
        <dbReference type="SAM" id="Phobius"/>
    </source>
</evidence>
<dbReference type="Pfam" id="PF00512">
    <property type="entry name" value="HisKA"/>
    <property type="match status" value="1"/>
</dbReference>
<keyword evidence="7" id="KW-0418">Kinase</keyword>
<dbReference type="SUPFAM" id="SSF47384">
    <property type="entry name" value="Homodimeric domain of signal transducing histidine kinase"/>
    <property type="match status" value="1"/>
</dbReference>
<dbReference type="PRINTS" id="PR00344">
    <property type="entry name" value="BCTRLSENSOR"/>
</dbReference>
<keyword evidence="5" id="KW-0808">Transferase</keyword>
<reference evidence="15" key="1">
    <citation type="submission" date="2023-01" db="EMBL/GenBank/DDBJ databases">
        <title>The diversity of Class Acidimicrobiia in South China Sea sediment environments and the proposal of Iamia marina sp. nov., a novel species of the genus Iamia.</title>
        <authorList>
            <person name="He Y."/>
            <person name="Tian X."/>
        </authorList>
    </citation>
    <scope>NUCLEOTIDE SEQUENCE</scope>
    <source>
        <strain evidence="15">DSM 19957</strain>
    </source>
</reference>
<evidence type="ECO:0000313" key="16">
    <source>
        <dbReference type="Proteomes" id="UP001216390"/>
    </source>
</evidence>
<dbReference type="Gene3D" id="3.30.565.10">
    <property type="entry name" value="Histidine kinase-like ATPase, C-terminal domain"/>
    <property type="match status" value="1"/>
</dbReference>
<evidence type="ECO:0000256" key="7">
    <source>
        <dbReference type="ARBA" id="ARBA00022777"/>
    </source>
</evidence>
<sequence>MHFTSGSGGPTAATVDEDGVAPPRPTRLGRRRLLTPTRLGLRARITFAFAATAAILSALMAGTTWGLARENLINQREAAAISQATSNSARMALRVDAGAGQEELNQALQSFPTSAPSSRPSVELADGTTAALQTTFGPSVVPTDVKAATSAGESVRMLTTAINGEPELVVAIPISDGRATYFEIVSFAELQDTLESLGISLFGASVVTTLVGGTLGYWLSRRTLRPLANVGLAAEAIAGGRLDTRLEGTEDPDLNVLVSSFNHMAQALEDRIDRDGRFASDVSHELRSPLMTLAASVSVLASRREEMPDDASRSALDLMTADVSRFQQLVDDLLEISRFDAGVARLSLEEVSLPELVRQVVAQRRGTRADLVIDLDPGMDELVVRADKRRLVRTLDNLLGNAEAYGGGACRVAVEAEDDVVRLVVEDDGPGVPVEDRGRIFERFSRGGGAGRRSTSGEGVGLGLSLVAEHARLHGGRAWVEDRAGDAPGARFVVQLPVARA</sequence>
<dbReference type="InterPro" id="IPR003661">
    <property type="entry name" value="HisK_dim/P_dom"/>
</dbReference>
<keyword evidence="8 12" id="KW-1133">Transmembrane helix</keyword>
<evidence type="ECO:0000256" key="3">
    <source>
        <dbReference type="ARBA" id="ARBA00012438"/>
    </source>
</evidence>
<evidence type="ECO:0000256" key="8">
    <source>
        <dbReference type="ARBA" id="ARBA00022989"/>
    </source>
</evidence>
<name>A0AAE9Y6I3_9ACTN</name>
<evidence type="ECO:0000256" key="11">
    <source>
        <dbReference type="SAM" id="MobiDB-lite"/>
    </source>
</evidence>
<dbReference type="PROSITE" id="PS50109">
    <property type="entry name" value="HIS_KIN"/>
    <property type="match status" value="1"/>
</dbReference>
<evidence type="ECO:0000259" key="14">
    <source>
        <dbReference type="PROSITE" id="PS50885"/>
    </source>
</evidence>